<dbReference type="Gene3D" id="3.30.30.10">
    <property type="entry name" value="Knottin, scorpion toxin-like"/>
    <property type="match status" value="1"/>
</dbReference>
<reference evidence="2" key="1">
    <citation type="submission" date="2020-08" db="EMBL/GenBank/DDBJ databases">
        <title>Genome sequencing and assembly of the red palm weevil Rhynchophorus ferrugineus.</title>
        <authorList>
            <person name="Dias G.B."/>
            <person name="Bergman C.M."/>
            <person name="Manee M."/>
        </authorList>
    </citation>
    <scope>NUCLEOTIDE SEQUENCE</scope>
    <source>
        <strain evidence="2">AA-2017</strain>
        <tissue evidence="2">Whole larva</tissue>
    </source>
</reference>
<keyword evidence="1" id="KW-0732">Signal</keyword>
<dbReference type="Proteomes" id="UP000625711">
    <property type="component" value="Unassembled WGS sequence"/>
</dbReference>
<evidence type="ECO:0000313" key="3">
    <source>
        <dbReference type="Proteomes" id="UP000625711"/>
    </source>
</evidence>
<sequence length="81" mass="8756">MQIKILRLLLCITLAVLFFLQVAHGAAIKEIEDAPSSDDSAPLRITCNGHDGGTTIPCTVHCMVDGYHYGVCKNGICHCKN</sequence>
<gene>
    <name evidence="2" type="ORF">GWI33_017312</name>
</gene>
<name>A0A834HYD6_RHYFE</name>
<proteinExistence type="predicted"/>
<evidence type="ECO:0000256" key="1">
    <source>
        <dbReference type="SAM" id="SignalP"/>
    </source>
</evidence>
<dbReference type="InterPro" id="IPR036574">
    <property type="entry name" value="Scorpion_toxin-like_sf"/>
</dbReference>
<evidence type="ECO:0008006" key="4">
    <source>
        <dbReference type="Google" id="ProtNLM"/>
    </source>
</evidence>
<dbReference type="AlphaFoldDB" id="A0A834HYD6"/>
<dbReference type="EMBL" id="JAACXV010014200">
    <property type="protein sequence ID" value="KAF7269629.1"/>
    <property type="molecule type" value="Genomic_DNA"/>
</dbReference>
<keyword evidence="3" id="KW-1185">Reference proteome</keyword>
<protein>
    <recommendedName>
        <fullName evidence="4">Defensin</fullName>
    </recommendedName>
</protein>
<feature type="chain" id="PRO_5032497517" description="Defensin" evidence="1">
    <location>
        <begin position="26"/>
        <end position="81"/>
    </location>
</feature>
<feature type="signal peptide" evidence="1">
    <location>
        <begin position="1"/>
        <end position="25"/>
    </location>
</feature>
<organism evidence="2 3">
    <name type="scientific">Rhynchophorus ferrugineus</name>
    <name type="common">Red palm weevil</name>
    <name type="synonym">Curculio ferrugineus</name>
    <dbReference type="NCBI Taxonomy" id="354439"/>
    <lineage>
        <taxon>Eukaryota</taxon>
        <taxon>Metazoa</taxon>
        <taxon>Ecdysozoa</taxon>
        <taxon>Arthropoda</taxon>
        <taxon>Hexapoda</taxon>
        <taxon>Insecta</taxon>
        <taxon>Pterygota</taxon>
        <taxon>Neoptera</taxon>
        <taxon>Endopterygota</taxon>
        <taxon>Coleoptera</taxon>
        <taxon>Polyphaga</taxon>
        <taxon>Cucujiformia</taxon>
        <taxon>Curculionidae</taxon>
        <taxon>Dryophthorinae</taxon>
        <taxon>Rhynchophorus</taxon>
    </lineage>
</organism>
<dbReference type="GO" id="GO:0051707">
    <property type="term" value="P:response to other organism"/>
    <property type="evidence" value="ECO:0007669"/>
    <property type="project" value="UniProtKB-ARBA"/>
</dbReference>
<accession>A0A834HYD6</accession>
<evidence type="ECO:0000313" key="2">
    <source>
        <dbReference type="EMBL" id="KAF7269629.1"/>
    </source>
</evidence>
<comment type="caution">
    <text evidence="2">The sequence shown here is derived from an EMBL/GenBank/DDBJ whole genome shotgun (WGS) entry which is preliminary data.</text>
</comment>